<dbReference type="PANTHER" id="PTHR37291">
    <property type="entry name" value="5-METHYLCYTOSINE-SPECIFIC RESTRICTION ENZYME B"/>
    <property type="match status" value="1"/>
</dbReference>
<dbReference type="RefSeq" id="WP_119136583.1">
    <property type="nucleotide sequence ID" value="NZ_QXXQ01000019.1"/>
</dbReference>
<organism evidence="2 3">
    <name type="scientific">Gemmobacter lutimaris</name>
    <dbReference type="NCBI Taxonomy" id="2306023"/>
    <lineage>
        <taxon>Bacteria</taxon>
        <taxon>Pseudomonadati</taxon>
        <taxon>Pseudomonadota</taxon>
        <taxon>Alphaproteobacteria</taxon>
        <taxon>Rhodobacterales</taxon>
        <taxon>Paracoccaceae</taxon>
        <taxon>Gemmobacter</taxon>
    </lineage>
</organism>
<evidence type="ECO:0000313" key="3">
    <source>
        <dbReference type="Proteomes" id="UP000266649"/>
    </source>
</evidence>
<comment type="caution">
    <text evidence="2">The sequence shown here is derived from an EMBL/GenBank/DDBJ whole genome shotgun (WGS) entry which is preliminary data.</text>
</comment>
<reference evidence="2 3" key="1">
    <citation type="submission" date="2018-09" db="EMBL/GenBank/DDBJ databases">
        <title>Gemmobacter lutimaris sp. nov., a marine bacterium isolated from tidal flat.</title>
        <authorList>
            <person name="Lee D.W."/>
            <person name="Yoo Y."/>
            <person name="Kim J.-J."/>
            <person name="Kim B.S."/>
        </authorList>
    </citation>
    <scope>NUCLEOTIDE SEQUENCE [LARGE SCALE GENOMIC DNA]</scope>
    <source>
        <strain evidence="2 3">YJ-T1-11</strain>
    </source>
</reference>
<dbReference type="InterPro" id="IPR052934">
    <property type="entry name" value="Methyl-DNA_Rec/Restrict_Enz"/>
</dbReference>
<dbReference type="GO" id="GO:0016887">
    <property type="term" value="F:ATP hydrolysis activity"/>
    <property type="evidence" value="ECO:0007669"/>
    <property type="project" value="InterPro"/>
</dbReference>
<evidence type="ECO:0000313" key="2">
    <source>
        <dbReference type="EMBL" id="RID89986.1"/>
    </source>
</evidence>
<feature type="domain" description="AAA+ ATPase" evidence="1">
    <location>
        <begin position="558"/>
        <end position="947"/>
    </location>
</feature>
<proteinExistence type="predicted"/>
<dbReference type="InterPro" id="IPR027417">
    <property type="entry name" value="P-loop_NTPase"/>
</dbReference>
<dbReference type="SMART" id="SM00382">
    <property type="entry name" value="AAA"/>
    <property type="match status" value="1"/>
</dbReference>
<sequence>MWEGIEARIMENDRDAVVPLRRAFLAELVGSDLRPGTATKKMVAFDTTDGERLVWQVEAAAQNFYLHRKWSDRVEAAGFVVKLFPYQNGQKDGARHSGLSRDWSFGTSDCVQVRVDSVGRLKELIALVGGDKGELALDPAAIARWIGVIRTMFPGFRHFDPPDAEFDQRERSYKLETSRNLRAGLESASTDREVLDAVLASISQKSSNLLDWRTSLPLMPNGDGDKEQLQPALVRLARAALGPPEGHGAAMDEFVAVWRAAVPKPSDDPPRQIAEFLFFHLWPDSASYIRNTVRQDLWREGTGRPFPRHPQVSATYADELRFMRAVRAAFVERGLAPRDMIDVQSALWVVSRYRDEDMSITRLTVEGAMDAIDRHRDGVERTEILDRFGDPRDYWVLSTRARPNRVYPTKPIIGVIRKKTEFSGGWGLKHDAASLLHAAGFVIVGENGETLPLPEQYTHLDRGPDRVRLCAVNYFVEPAREDHRSQVEIGVADLHRLLGPSFTLAAAGEAISDPLFADMAGITLIGRSGAAQSDDETFTFAFEQTGKTEPMTSTEIALPTNLILYGPPGTGKTYHTAFEAVRLCLGDQAADAMRNDRTAVMQAYRTLVSEGRVEFVTFHQSMSYEEFVEGLRPETGSSGGAELSEGGVQGGGFTLKVKDGLFKRISERARLDTGVAAEGSSRLDRKRKIYRLGLTSSGWKSKLDRALALGRIDWLHGGDTDWSAPEFEEWERIKAVRQVENPQIKGYSPDVYGTWVIRSEAEVGDFVMLTARTGNVVALGRIVGPYLYEPPSATEPARHSRAVDWIWSSAQGVDREGIYPKPFTSFHPIYSLEPDLIGWDVLEQIVFGESAARPTQSARPHVLIIDEINRANISKVFGELITLLEPDKRLGMENEIRLQLPYSKTLFGVPANLHIIGTMNTADRSIALLDTALRRRFTFRELMPDPSVLPEVVDGIALRRLLQTLNERIEYLFDREHQIGHAYFSACRSQSEIVDVLRYKVIPLLAEYFYEDWSRVAAVLGDAAQGRSRFLTARVLPVPDGLGDDDTREPRMRWTLNDRFDLSEFAA</sequence>
<dbReference type="EMBL" id="QXXQ01000019">
    <property type="protein sequence ID" value="RID89986.1"/>
    <property type="molecule type" value="Genomic_DNA"/>
</dbReference>
<evidence type="ECO:0000259" key="1">
    <source>
        <dbReference type="SMART" id="SM00382"/>
    </source>
</evidence>
<dbReference type="InterPro" id="IPR003593">
    <property type="entry name" value="AAA+_ATPase"/>
</dbReference>
<dbReference type="Proteomes" id="UP000266649">
    <property type="component" value="Unassembled WGS sequence"/>
</dbReference>
<dbReference type="OrthoDB" id="9781481at2"/>
<dbReference type="AlphaFoldDB" id="A0A398BS32"/>
<dbReference type="Gene3D" id="3.40.50.300">
    <property type="entry name" value="P-loop containing nucleotide triphosphate hydrolases"/>
    <property type="match status" value="2"/>
</dbReference>
<dbReference type="Pfam" id="PF07728">
    <property type="entry name" value="AAA_5"/>
    <property type="match status" value="1"/>
</dbReference>
<gene>
    <name evidence="2" type="ORF">D2N39_20195</name>
</gene>
<dbReference type="GO" id="GO:0005524">
    <property type="term" value="F:ATP binding"/>
    <property type="evidence" value="ECO:0007669"/>
    <property type="project" value="InterPro"/>
</dbReference>
<keyword evidence="3" id="KW-1185">Reference proteome</keyword>
<dbReference type="InterPro" id="IPR011704">
    <property type="entry name" value="ATPase_dyneun-rel_AAA"/>
</dbReference>
<accession>A0A398BS32</accession>
<name>A0A398BS32_9RHOB</name>
<dbReference type="SUPFAM" id="SSF52540">
    <property type="entry name" value="P-loop containing nucleoside triphosphate hydrolases"/>
    <property type="match status" value="1"/>
</dbReference>
<dbReference type="PANTHER" id="PTHR37291:SF1">
    <property type="entry name" value="TYPE IV METHYL-DIRECTED RESTRICTION ENZYME ECOKMCRB SUBUNIT"/>
    <property type="match status" value="1"/>
</dbReference>
<protein>
    <recommendedName>
        <fullName evidence="1">AAA+ ATPase domain-containing protein</fullName>
    </recommendedName>
</protein>